<gene>
    <name evidence="1" type="ORF">CPELLU_LOCUS16311</name>
</gene>
<comment type="caution">
    <text evidence="1">The sequence shown here is derived from an EMBL/GenBank/DDBJ whole genome shotgun (WGS) entry which is preliminary data.</text>
</comment>
<dbReference type="Proteomes" id="UP000789759">
    <property type="component" value="Unassembled WGS sequence"/>
</dbReference>
<sequence>MQLQFSQICELQLHHSIDLFNIIFKNTSNASSLFLKIGSAAAGCHLGTAFPNNSYTPRGYTLLQPQASLKVIHCQGYTFRIVMGHHKEWGYWIDINQ</sequence>
<evidence type="ECO:0000313" key="1">
    <source>
        <dbReference type="EMBL" id="CAG8779504.1"/>
    </source>
</evidence>
<feature type="non-terminal residue" evidence="1">
    <location>
        <position position="1"/>
    </location>
</feature>
<organism evidence="1 2">
    <name type="scientific">Cetraspora pellucida</name>
    <dbReference type="NCBI Taxonomy" id="1433469"/>
    <lineage>
        <taxon>Eukaryota</taxon>
        <taxon>Fungi</taxon>
        <taxon>Fungi incertae sedis</taxon>
        <taxon>Mucoromycota</taxon>
        <taxon>Glomeromycotina</taxon>
        <taxon>Glomeromycetes</taxon>
        <taxon>Diversisporales</taxon>
        <taxon>Gigasporaceae</taxon>
        <taxon>Cetraspora</taxon>
    </lineage>
</organism>
<dbReference type="AlphaFoldDB" id="A0A9N9JF96"/>
<proteinExistence type="predicted"/>
<evidence type="ECO:0000313" key="2">
    <source>
        <dbReference type="Proteomes" id="UP000789759"/>
    </source>
</evidence>
<protein>
    <submittedName>
        <fullName evidence="1">983_t:CDS:1</fullName>
    </submittedName>
</protein>
<accession>A0A9N9JF96</accession>
<name>A0A9N9JF96_9GLOM</name>
<reference evidence="1" key="1">
    <citation type="submission" date="2021-06" db="EMBL/GenBank/DDBJ databases">
        <authorList>
            <person name="Kallberg Y."/>
            <person name="Tangrot J."/>
            <person name="Rosling A."/>
        </authorList>
    </citation>
    <scope>NUCLEOTIDE SEQUENCE</scope>
    <source>
        <strain evidence="1">FL966</strain>
    </source>
</reference>
<dbReference type="EMBL" id="CAJVQA010023705">
    <property type="protein sequence ID" value="CAG8779504.1"/>
    <property type="molecule type" value="Genomic_DNA"/>
</dbReference>
<keyword evidence="2" id="KW-1185">Reference proteome</keyword>